<dbReference type="InterPro" id="IPR037035">
    <property type="entry name" value="GK-like_C_sf"/>
</dbReference>
<name>A0A347ZTI2_9CHLR</name>
<dbReference type="FunFam" id="3.40.50.10180:FF:000001">
    <property type="entry name" value="Glycerate kinase"/>
    <property type="match status" value="1"/>
</dbReference>
<feature type="domain" description="MOFRL" evidence="5">
    <location>
        <begin position="342"/>
        <end position="446"/>
    </location>
</feature>
<keyword evidence="8" id="KW-1185">Reference proteome</keyword>
<sequence>MGRKFISSTLCSQYEIVNDILETALEAVDPYLCTRKFIKMNQSRLEIGQKVLLLNEIENIYVIGTGKAVLPMTKAVYDALGSLIKGGVIIGKHADRQTMDQLPASIEILFGDHPIPTEKSLESAKRLADFSTRMTKNDLVICLISGGGSSLMTLPVEPISLADMQAVTRQLLFSGATINEVNAVRKHLDKIKGGGLARMIWPAKLATLVLSDVIGDSLDAIASGPTVADPSTFSDVLQIVQRYQIEKKIPENVIGIIKNGADGMIPETVKEGDKCLLDAHTFIIGSLQLAIDAAGQRANQAGIHTHIYSSEITGEAREIGAQLASKFLQLIEEKRSEHKPMLLIAGGETTVTVKGNGKGGRNQETALSAALQIKGRQSCLFISLATDGEDGPTDAAGAAVNGWTIAEGSALDMKAEDYLARNDAYNYLDRVGSLIRIGPTGTNVNDLVFVFNF</sequence>
<dbReference type="GO" id="GO:0008887">
    <property type="term" value="F:glycerate kinase activity"/>
    <property type="evidence" value="ECO:0007669"/>
    <property type="project" value="InterPro"/>
</dbReference>
<keyword evidence="3 7" id="KW-0418">Kinase</keyword>
<accession>A0A347ZTI2</accession>
<feature type="domain" description="MOFRL-associated" evidence="6">
    <location>
        <begin position="17"/>
        <end position="256"/>
    </location>
</feature>
<dbReference type="InterPro" id="IPR038614">
    <property type="entry name" value="GK_N_sf"/>
</dbReference>
<evidence type="ECO:0000313" key="8">
    <source>
        <dbReference type="Proteomes" id="UP000256388"/>
    </source>
</evidence>
<dbReference type="InterPro" id="IPR007835">
    <property type="entry name" value="MOFRL"/>
</dbReference>
<keyword evidence="4" id="KW-0067">ATP-binding</keyword>
<dbReference type="GO" id="GO:0005524">
    <property type="term" value="F:ATP binding"/>
    <property type="evidence" value="ECO:0007669"/>
    <property type="project" value="UniProtKB-KW"/>
</dbReference>
<dbReference type="Gene3D" id="3.40.50.10180">
    <property type="entry name" value="Glycerate kinase, MOFRL-like N-terminal domain"/>
    <property type="match status" value="1"/>
</dbReference>
<dbReference type="PANTHER" id="PTHR12227">
    <property type="entry name" value="GLYCERATE KINASE"/>
    <property type="match status" value="1"/>
</dbReference>
<keyword evidence="2" id="KW-0547">Nucleotide-binding</keyword>
<evidence type="ECO:0000259" key="6">
    <source>
        <dbReference type="Pfam" id="PF13660"/>
    </source>
</evidence>
<dbReference type="InterPro" id="IPR025286">
    <property type="entry name" value="MOFRL_assoc_dom"/>
</dbReference>
<evidence type="ECO:0000256" key="4">
    <source>
        <dbReference type="ARBA" id="ARBA00022840"/>
    </source>
</evidence>
<evidence type="ECO:0000256" key="3">
    <source>
        <dbReference type="ARBA" id="ARBA00022777"/>
    </source>
</evidence>
<dbReference type="Proteomes" id="UP000256388">
    <property type="component" value="Unassembled WGS sequence"/>
</dbReference>
<reference evidence="7 8" key="1">
    <citation type="submission" date="2018-08" db="EMBL/GenBank/DDBJ databases">
        <title>Genomic Encyclopedia of Type Strains, Phase IV (KMG-IV): sequencing the most valuable type-strain genomes for metagenomic binning, comparative biology and taxonomic classification.</title>
        <authorList>
            <person name="Goeker M."/>
        </authorList>
    </citation>
    <scope>NUCLEOTIDE SEQUENCE [LARGE SCALE GENOMIC DNA]</scope>
    <source>
        <strain evidence="7 8">DSM 23923</strain>
    </source>
</reference>
<dbReference type="RefSeq" id="WP_116223967.1">
    <property type="nucleotide sequence ID" value="NZ_AP018437.1"/>
</dbReference>
<dbReference type="SUPFAM" id="SSF82544">
    <property type="entry name" value="GckA/TtuD-like"/>
    <property type="match status" value="1"/>
</dbReference>
<keyword evidence="1" id="KW-0808">Transferase</keyword>
<evidence type="ECO:0000256" key="2">
    <source>
        <dbReference type="ARBA" id="ARBA00022741"/>
    </source>
</evidence>
<dbReference type="EMBL" id="QUMS01000001">
    <property type="protein sequence ID" value="REG10812.1"/>
    <property type="molecule type" value="Genomic_DNA"/>
</dbReference>
<dbReference type="PANTHER" id="PTHR12227:SF0">
    <property type="entry name" value="GLYCERATE KINASE"/>
    <property type="match status" value="1"/>
</dbReference>
<evidence type="ECO:0000313" key="7">
    <source>
        <dbReference type="EMBL" id="REG10812.1"/>
    </source>
</evidence>
<evidence type="ECO:0000259" key="5">
    <source>
        <dbReference type="Pfam" id="PF05161"/>
    </source>
</evidence>
<dbReference type="InterPro" id="IPR039760">
    <property type="entry name" value="MOFRL_protein"/>
</dbReference>
<dbReference type="Pfam" id="PF13660">
    <property type="entry name" value="DUF4147"/>
    <property type="match status" value="1"/>
</dbReference>
<dbReference type="Gene3D" id="3.40.1480.10">
    <property type="entry name" value="MOFRL domain"/>
    <property type="match status" value="1"/>
</dbReference>
<proteinExistence type="predicted"/>
<dbReference type="GO" id="GO:0005737">
    <property type="term" value="C:cytoplasm"/>
    <property type="evidence" value="ECO:0007669"/>
    <property type="project" value="TreeGrafter"/>
</dbReference>
<dbReference type="FunFam" id="3.40.1480.10:FF:000002">
    <property type="entry name" value="Glycerate kinase"/>
    <property type="match status" value="1"/>
</dbReference>
<dbReference type="AlphaFoldDB" id="A0A347ZTI2"/>
<dbReference type="OrthoDB" id="9766552at2"/>
<gene>
    <name evidence="7" type="ORF">DFR64_0677</name>
</gene>
<comment type="caution">
    <text evidence="7">The sequence shown here is derived from an EMBL/GenBank/DDBJ whole genome shotgun (WGS) entry which is preliminary data.</text>
</comment>
<organism evidence="7 8">
    <name type="scientific">Pelolinea submarina</name>
    <dbReference type="NCBI Taxonomy" id="913107"/>
    <lineage>
        <taxon>Bacteria</taxon>
        <taxon>Bacillati</taxon>
        <taxon>Chloroflexota</taxon>
        <taxon>Anaerolineae</taxon>
        <taxon>Anaerolineales</taxon>
        <taxon>Anaerolineaceae</taxon>
        <taxon>Pelolinea</taxon>
    </lineage>
</organism>
<evidence type="ECO:0000256" key="1">
    <source>
        <dbReference type="ARBA" id="ARBA00022679"/>
    </source>
</evidence>
<dbReference type="Pfam" id="PF05161">
    <property type="entry name" value="MOFRL"/>
    <property type="match status" value="1"/>
</dbReference>
<protein>
    <submittedName>
        <fullName evidence="7">Glycerate 2-kinase</fullName>
    </submittedName>
</protein>